<protein>
    <submittedName>
        <fullName evidence="1">Uncharacterized protein</fullName>
    </submittedName>
</protein>
<sequence length="187" mass="20745">MVKMKDRGGAAGKLQSAKADWGGARAIKRWCRPSSKLLQLGDYDTGTRRLVEVGRRNERFRQPRRENQNNIGQLGTWGVLLLADCRLIGARLPFEPEIIKKPGDKVSGPTVISGLPLHRMEPHQSLNNNQGADQVVVLKWTKGLGNLISPSDDPISDLDTGASGYTLFEPHFPLRVLINHLHLRSKA</sequence>
<dbReference type="Proteomes" id="UP000307440">
    <property type="component" value="Unassembled WGS sequence"/>
</dbReference>
<evidence type="ECO:0000313" key="2">
    <source>
        <dbReference type="Proteomes" id="UP000307440"/>
    </source>
</evidence>
<evidence type="ECO:0000313" key="1">
    <source>
        <dbReference type="EMBL" id="TFK21738.1"/>
    </source>
</evidence>
<dbReference type="AlphaFoldDB" id="A0A5C3L0J1"/>
<proteinExistence type="predicted"/>
<reference evidence="1 2" key="1">
    <citation type="journal article" date="2019" name="Nat. Ecol. Evol.">
        <title>Megaphylogeny resolves global patterns of mushroom evolution.</title>
        <authorList>
            <person name="Varga T."/>
            <person name="Krizsan K."/>
            <person name="Foldi C."/>
            <person name="Dima B."/>
            <person name="Sanchez-Garcia M."/>
            <person name="Sanchez-Ramirez S."/>
            <person name="Szollosi G.J."/>
            <person name="Szarkandi J.G."/>
            <person name="Papp V."/>
            <person name="Albert L."/>
            <person name="Andreopoulos W."/>
            <person name="Angelini C."/>
            <person name="Antonin V."/>
            <person name="Barry K.W."/>
            <person name="Bougher N.L."/>
            <person name="Buchanan P."/>
            <person name="Buyck B."/>
            <person name="Bense V."/>
            <person name="Catcheside P."/>
            <person name="Chovatia M."/>
            <person name="Cooper J."/>
            <person name="Damon W."/>
            <person name="Desjardin D."/>
            <person name="Finy P."/>
            <person name="Geml J."/>
            <person name="Haridas S."/>
            <person name="Hughes K."/>
            <person name="Justo A."/>
            <person name="Karasinski D."/>
            <person name="Kautmanova I."/>
            <person name="Kiss B."/>
            <person name="Kocsube S."/>
            <person name="Kotiranta H."/>
            <person name="LaButti K.M."/>
            <person name="Lechner B.E."/>
            <person name="Liimatainen K."/>
            <person name="Lipzen A."/>
            <person name="Lukacs Z."/>
            <person name="Mihaltcheva S."/>
            <person name="Morgado L.N."/>
            <person name="Niskanen T."/>
            <person name="Noordeloos M.E."/>
            <person name="Ohm R.A."/>
            <person name="Ortiz-Santana B."/>
            <person name="Ovrebo C."/>
            <person name="Racz N."/>
            <person name="Riley R."/>
            <person name="Savchenko A."/>
            <person name="Shiryaev A."/>
            <person name="Soop K."/>
            <person name="Spirin V."/>
            <person name="Szebenyi C."/>
            <person name="Tomsovsky M."/>
            <person name="Tulloss R.E."/>
            <person name="Uehling J."/>
            <person name="Grigoriev I.V."/>
            <person name="Vagvolgyi C."/>
            <person name="Papp T."/>
            <person name="Martin F.M."/>
            <person name="Miettinen O."/>
            <person name="Hibbett D.S."/>
            <person name="Nagy L.G."/>
        </authorList>
    </citation>
    <scope>NUCLEOTIDE SEQUENCE [LARGE SCALE GENOMIC DNA]</scope>
    <source>
        <strain evidence="1 2">CBS 121175</strain>
    </source>
</reference>
<name>A0A5C3L0J1_COPMA</name>
<dbReference type="EMBL" id="ML210259">
    <property type="protein sequence ID" value="TFK21738.1"/>
    <property type="molecule type" value="Genomic_DNA"/>
</dbReference>
<accession>A0A5C3L0J1</accession>
<organism evidence="1 2">
    <name type="scientific">Coprinopsis marcescibilis</name>
    <name type="common">Agaric fungus</name>
    <name type="synonym">Psathyrella marcescibilis</name>
    <dbReference type="NCBI Taxonomy" id="230819"/>
    <lineage>
        <taxon>Eukaryota</taxon>
        <taxon>Fungi</taxon>
        <taxon>Dikarya</taxon>
        <taxon>Basidiomycota</taxon>
        <taxon>Agaricomycotina</taxon>
        <taxon>Agaricomycetes</taxon>
        <taxon>Agaricomycetidae</taxon>
        <taxon>Agaricales</taxon>
        <taxon>Agaricineae</taxon>
        <taxon>Psathyrellaceae</taxon>
        <taxon>Coprinopsis</taxon>
    </lineage>
</organism>
<gene>
    <name evidence="1" type="ORF">FA15DRAFT_696170</name>
</gene>
<keyword evidence="2" id="KW-1185">Reference proteome</keyword>